<dbReference type="InterPro" id="IPR050397">
    <property type="entry name" value="Env_Response_Regulators"/>
</dbReference>
<dbReference type="NCBIfam" id="NF041162">
    <property type="entry name" value="encap_f2a"/>
    <property type="match status" value="1"/>
</dbReference>
<reference evidence="5" key="4">
    <citation type="submission" date="2016-08" db="EMBL/GenBank/DDBJ databases">
        <title>Sequencing, assembly and comparative genomics of S. aureofaciens ATCC 10762.</title>
        <authorList>
            <person name="Gradnigo J.S."/>
            <person name="Johnson N."/>
            <person name="Somerville G.A."/>
        </authorList>
    </citation>
    <scope>NUCLEOTIDE SEQUENCE [LARGE SCALE GENOMIC DNA]</scope>
    <source>
        <strain evidence="5">ATCC 10762 / DSM 40127 / CCM 3239 / JCM 4008 / LMG 5968 / NBRC 12843 / NCIMB 8234 / A-377</strain>
    </source>
</reference>
<dbReference type="InterPro" id="IPR000595">
    <property type="entry name" value="cNMP-bd_dom"/>
</dbReference>
<evidence type="ECO:0000259" key="2">
    <source>
        <dbReference type="PROSITE" id="PS50042"/>
    </source>
</evidence>
<evidence type="ECO:0000313" key="3">
    <source>
        <dbReference type="EMBL" id="GGU88301.1"/>
    </source>
</evidence>
<evidence type="ECO:0000313" key="4">
    <source>
        <dbReference type="EMBL" id="OEV39270.1"/>
    </source>
</evidence>
<dbReference type="Pfam" id="PF00027">
    <property type="entry name" value="cNMP_binding"/>
    <property type="match status" value="1"/>
</dbReference>
<comment type="caution">
    <text evidence="4">The sequence shown here is derived from an EMBL/GenBank/DDBJ whole genome shotgun (WGS) entry which is preliminary data.</text>
</comment>
<dbReference type="InterPro" id="IPR045641">
    <property type="entry name" value="SrpI-like"/>
</dbReference>
<dbReference type="Proteomes" id="UP000037395">
    <property type="component" value="Unassembled WGS sequence"/>
</dbReference>
<dbReference type="SUPFAM" id="SSF51206">
    <property type="entry name" value="cAMP-binding domain-like"/>
    <property type="match status" value="1"/>
</dbReference>
<dbReference type="Pfam" id="PF19307">
    <property type="entry name" value="SrpI-like"/>
    <property type="match status" value="1"/>
</dbReference>
<name>A0A1E7NEZ0_KITAU</name>
<dbReference type="EMBL" id="BMUB01000011">
    <property type="protein sequence ID" value="GGU88301.1"/>
    <property type="molecule type" value="Genomic_DNA"/>
</dbReference>
<accession>A0A1E7NEZ0</accession>
<evidence type="ECO:0000256" key="1">
    <source>
        <dbReference type="SAM" id="MobiDB-lite"/>
    </source>
</evidence>
<dbReference type="GO" id="GO:0003700">
    <property type="term" value="F:DNA-binding transcription factor activity"/>
    <property type="evidence" value="ECO:0007669"/>
    <property type="project" value="TreeGrafter"/>
</dbReference>
<organism evidence="4 5">
    <name type="scientific">Kitasatospora aureofaciens</name>
    <name type="common">Streptomyces aureofaciens</name>
    <dbReference type="NCBI Taxonomy" id="1894"/>
    <lineage>
        <taxon>Bacteria</taxon>
        <taxon>Bacillati</taxon>
        <taxon>Actinomycetota</taxon>
        <taxon>Actinomycetes</taxon>
        <taxon>Kitasatosporales</taxon>
        <taxon>Streptomycetaceae</taxon>
        <taxon>Kitasatospora</taxon>
    </lineage>
</organism>
<dbReference type="PANTHER" id="PTHR24567:SF74">
    <property type="entry name" value="HTH-TYPE TRANSCRIPTIONAL REGULATOR ARCR"/>
    <property type="match status" value="1"/>
</dbReference>
<protein>
    <submittedName>
        <fullName evidence="4">Crp/Fnr family transcriptional regulator</fullName>
    </submittedName>
</protein>
<dbReference type="EMBL" id="JPRF03000001">
    <property type="protein sequence ID" value="OEV39270.1"/>
    <property type="molecule type" value="Genomic_DNA"/>
</dbReference>
<feature type="region of interest" description="Disordered" evidence="1">
    <location>
        <begin position="210"/>
        <end position="229"/>
    </location>
</feature>
<dbReference type="InterPro" id="IPR049817">
    <property type="entry name" value="Encap_f2b"/>
</dbReference>
<gene>
    <name evidence="3" type="ORF">GCM10010502_46230</name>
    <name evidence="4" type="ORF">HS99_0000695</name>
</gene>
<sequence>MTTETVPQNQQGRQSLSTSAARNLATTTKTVPQMLGITPRYLLRALPWVDLEAGVYRVNRRRGFILGDGLVSTYVDGGGATRVIAEDLRELAFLSQVDGPVLSALAAGFTEREVAPGELIVDADAPADQLHIIAFGRAEKRATGTYGDDALLAVLGEGDFFDAPAWASGTAMPYRVKAVSACTVLSLDRGMLAELADREPSLRARLDEFTAGPAPTDPEHPIDLQSGHTGEPYLPETFVDYDERPREYELSIAQTVLKVHTRVADIYNSDIDQVDAQLQLTVEALRERQEWEMLNHAEYGLLNNVVPTQRVRTRGGAPTPDDLDELLTRVWKQPAFFLAHPRAIAAFGRECTRRGVPPQVVELFGSPFITWRGVPLLPSDKLDLNGSANSAPGTTNILLMRVGEERQGVVGLRPSKVPDEVEPGLAVRAMGVDRQAITSYLVTSYFSTAALVDDAIAVLQNVEVSNYHDYS</sequence>
<dbReference type="AlphaFoldDB" id="A0A1E7NEZ0"/>
<reference evidence="3" key="1">
    <citation type="journal article" date="2014" name="Int. J. Syst. Evol. Microbiol.">
        <title>Complete genome sequence of Corynebacterium casei LMG S-19264T (=DSM 44701T), isolated from a smear-ripened cheese.</title>
        <authorList>
            <consortium name="US DOE Joint Genome Institute (JGI-PGF)"/>
            <person name="Walter F."/>
            <person name="Albersmeier A."/>
            <person name="Kalinowski J."/>
            <person name="Ruckert C."/>
        </authorList>
    </citation>
    <scope>NUCLEOTIDE SEQUENCE</scope>
    <source>
        <strain evidence="3">JCM 4434</strain>
    </source>
</reference>
<dbReference type="Proteomes" id="UP000610124">
    <property type="component" value="Unassembled WGS sequence"/>
</dbReference>
<keyword evidence="5" id="KW-1185">Reference proteome</keyword>
<feature type="domain" description="Cyclic nucleotide-binding" evidence="2">
    <location>
        <begin position="93"/>
        <end position="195"/>
    </location>
</feature>
<dbReference type="PROSITE" id="PS50042">
    <property type="entry name" value="CNMP_BINDING_3"/>
    <property type="match status" value="1"/>
</dbReference>
<dbReference type="PANTHER" id="PTHR24567">
    <property type="entry name" value="CRP FAMILY TRANSCRIPTIONAL REGULATORY PROTEIN"/>
    <property type="match status" value="1"/>
</dbReference>
<dbReference type="GeneID" id="97487639"/>
<dbReference type="InterPro" id="IPR014710">
    <property type="entry name" value="RmlC-like_jellyroll"/>
</dbReference>
<dbReference type="CDD" id="cd00038">
    <property type="entry name" value="CAP_ED"/>
    <property type="match status" value="1"/>
</dbReference>
<evidence type="ECO:0000313" key="5">
    <source>
        <dbReference type="Proteomes" id="UP000037395"/>
    </source>
</evidence>
<dbReference type="Gene3D" id="2.60.120.10">
    <property type="entry name" value="Jelly Rolls"/>
    <property type="match status" value="1"/>
</dbReference>
<dbReference type="NCBIfam" id="NF041163">
    <property type="entry name" value="encap_f2b"/>
    <property type="match status" value="1"/>
</dbReference>
<proteinExistence type="predicted"/>
<reference evidence="3" key="5">
    <citation type="submission" date="2020-09" db="EMBL/GenBank/DDBJ databases">
        <authorList>
            <person name="Sun Q."/>
            <person name="Ohkuma M."/>
        </authorList>
    </citation>
    <scope>NUCLEOTIDE SEQUENCE</scope>
    <source>
        <strain evidence="3">JCM 4434</strain>
    </source>
</reference>
<dbReference type="GO" id="GO:0005829">
    <property type="term" value="C:cytosol"/>
    <property type="evidence" value="ECO:0007669"/>
    <property type="project" value="TreeGrafter"/>
</dbReference>
<accession>A0A8H9HVK7</accession>
<reference evidence="4 5" key="2">
    <citation type="submission" date="2014-07" db="EMBL/GenBank/DDBJ databases">
        <authorList>
            <person name="Zhang J.E."/>
            <person name="Yang H."/>
            <person name="Guo J."/>
            <person name="Deng Z."/>
            <person name="Luo H."/>
            <person name="Luo M."/>
            <person name="Zhao B."/>
        </authorList>
    </citation>
    <scope>NUCLEOTIDE SEQUENCE [LARGE SCALE GENOMIC DNA]</scope>
    <source>
        <strain evidence="4">ATCC 10762</strain>
        <strain evidence="5">ATCC 10762 / DSM 40127 / CCM 3239 / JCM 4008 / LMG 5968 / NBRC 12843 / NCIMB 8234 / A-377</strain>
    </source>
</reference>
<dbReference type="InterPro" id="IPR049822">
    <property type="entry name" value="Encap_f2a"/>
</dbReference>
<reference evidence="4" key="3">
    <citation type="submission" date="2016-08" db="EMBL/GenBank/DDBJ databases">
        <title>Sequencing, Assembly and Comparative Genomics of S. aureofaciens ATCC 10762.</title>
        <authorList>
            <person name="Gradnigo J.S."/>
            <person name="Johnson N."/>
            <person name="Somerville G.A."/>
        </authorList>
    </citation>
    <scope>NUCLEOTIDE SEQUENCE [LARGE SCALE GENOMIC DNA]</scope>
    <source>
        <strain evidence="4">ATCC 10762</strain>
    </source>
</reference>
<dbReference type="SMART" id="SM00100">
    <property type="entry name" value="cNMP"/>
    <property type="match status" value="1"/>
</dbReference>
<dbReference type="RefSeq" id="WP_030550210.1">
    <property type="nucleotide sequence ID" value="NZ_BMUB01000011.1"/>
</dbReference>
<dbReference type="InterPro" id="IPR018490">
    <property type="entry name" value="cNMP-bd_dom_sf"/>
</dbReference>